<protein>
    <recommendedName>
        <fullName evidence="2">Peptidase C14 caspase domain-containing protein</fullName>
    </recommendedName>
</protein>
<dbReference type="OrthoDB" id="3223806at2759"/>
<dbReference type="GO" id="GO:0004197">
    <property type="term" value="F:cysteine-type endopeptidase activity"/>
    <property type="evidence" value="ECO:0007669"/>
    <property type="project" value="InterPro"/>
</dbReference>
<keyword evidence="4" id="KW-1185">Reference proteome</keyword>
<dbReference type="PANTHER" id="PTHR48104">
    <property type="entry name" value="METACASPASE-4"/>
    <property type="match status" value="1"/>
</dbReference>
<dbReference type="Pfam" id="PF00656">
    <property type="entry name" value="Peptidase_C14"/>
    <property type="match status" value="1"/>
</dbReference>
<dbReference type="GO" id="GO:0005737">
    <property type="term" value="C:cytoplasm"/>
    <property type="evidence" value="ECO:0007669"/>
    <property type="project" value="TreeGrafter"/>
</dbReference>
<evidence type="ECO:0000256" key="1">
    <source>
        <dbReference type="ARBA" id="ARBA00009005"/>
    </source>
</evidence>
<dbReference type="GO" id="GO:0006508">
    <property type="term" value="P:proteolysis"/>
    <property type="evidence" value="ECO:0007669"/>
    <property type="project" value="InterPro"/>
</dbReference>
<comment type="similarity">
    <text evidence="1">Belongs to the peptidase C14B family.</text>
</comment>
<proteinExistence type="inferred from homology"/>
<sequence length="452" mass="49876">MDVLQLLAASHNEGGTTKGMDRAAHRGHFEVARSVHGYRGEGCTTRAIDWAAAAGHLALAIVQFLIEHQHERFTYRGMFWAAREGHADYEAPVDDDEECFCDWDSDHSTEGCMFCLSNLTKQINENPEHLKKLEEYGNQLIDEHIRNSTKNATAPPPTDAWAQHHQGYHNAKKSLFIGINYYNTKGKLRGCIKDVENLSNFVLEKYGFPTNTMRKLTDDGNGYAHPTRANIISGMRWLVQGAKAGDSLVFFFSGHGSRVKDMEGDEADGMDETICPVDYTTAGMITDDEMHAILCAPLSAGVKLTAIFDCCHSGSALDLPFTYTIDGNLQIHEQDNRLVAVKKFFCAGLDFLRGDTQAAKRGFQGAYSSFSAPAAPTSGPVAVKFIKNNTTKGDVVLFSGCMDSQTSADAVIDGEPTGAMTYAFISALKEHSMDITYTELLRALREFMLNKY</sequence>
<gene>
    <name evidence="3" type="ORF">SDRG_13491</name>
</gene>
<dbReference type="Gene3D" id="3.40.50.12660">
    <property type="match status" value="2"/>
</dbReference>
<dbReference type="AlphaFoldDB" id="T0Q5U2"/>
<dbReference type="InterPro" id="IPR011600">
    <property type="entry name" value="Pept_C14_caspase"/>
</dbReference>
<dbReference type="InterPro" id="IPR050452">
    <property type="entry name" value="Metacaspase"/>
</dbReference>
<accession>T0Q5U2</accession>
<evidence type="ECO:0000259" key="2">
    <source>
        <dbReference type="Pfam" id="PF00656"/>
    </source>
</evidence>
<dbReference type="VEuPathDB" id="FungiDB:SDRG_13491"/>
<evidence type="ECO:0000313" key="4">
    <source>
        <dbReference type="Proteomes" id="UP000030762"/>
    </source>
</evidence>
<dbReference type="EMBL" id="JH767191">
    <property type="protein sequence ID" value="EQC28810.1"/>
    <property type="molecule type" value="Genomic_DNA"/>
</dbReference>
<name>T0Q5U2_SAPDV</name>
<feature type="domain" description="Peptidase C14 caspase" evidence="2">
    <location>
        <begin position="172"/>
        <end position="447"/>
    </location>
</feature>
<dbReference type="eggNOG" id="KOG1546">
    <property type="taxonomic scope" value="Eukaryota"/>
</dbReference>
<dbReference type="SUPFAM" id="SSF52129">
    <property type="entry name" value="Caspase-like"/>
    <property type="match status" value="1"/>
</dbReference>
<dbReference type="GeneID" id="19954218"/>
<organism evidence="3 4">
    <name type="scientific">Saprolegnia diclina (strain VS20)</name>
    <dbReference type="NCBI Taxonomy" id="1156394"/>
    <lineage>
        <taxon>Eukaryota</taxon>
        <taxon>Sar</taxon>
        <taxon>Stramenopiles</taxon>
        <taxon>Oomycota</taxon>
        <taxon>Saprolegniomycetes</taxon>
        <taxon>Saprolegniales</taxon>
        <taxon>Saprolegniaceae</taxon>
        <taxon>Saprolegnia</taxon>
    </lineage>
</organism>
<reference evidence="3 4" key="1">
    <citation type="submission" date="2012-04" db="EMBL/GenBank/DDBJ databases">
        <title>The Genome Sequence of Saprolegnia declina VS20.</title>
        <authorList>
            <consortium name="The Broad Institute Genome Sequencing Platform"/>
            <person name="Russ C."/>
            <person name="Nusbaum C."/>
            <person name="Tyler B."/>
            <person name="van West P."/>
            <person name="Dieguez-Uribeondo J."/>
            <person name="de Bruijn I."/>
            <person name="Tripathy S."/>
            <person name="Jiang R."/>
            <person name="Young S.K."/>
            <person name="Zeng Q."/>
            <person name="Gargeya S."/>
            <person name="Fitzgerald M."/>
            <person name="Haas B."/>
            <person name="Abouelleil A."/>
            <person name="Alvarado L."/>
            <person name="Arachchi H.M."/>
            <person name="Berlin A."/>
            <person name="Chapman S.B."/>
            <person name="Goldberg J."/>
            <person name="Griggs A."/>
            <person name="Gujja S."/>
            <person name="Hansen M."/>
            <person name="Howarth C."/>
            <person name="Imamovic A."/>
            <person name="Larimer J."/>
            <person name="McCowen C."/>
            <person name="Montmayeur A."/>
            <person name="Murphy C."/>
            <person name="Neiman D."/>
            <person name="Pearson M."/>
            <person name="Priest M."/>
            <person name="Roberts A."/>
            <person name="Saif S."/>
            <person name="Shea T."/>
            <person name="Sisk P."/>
            <person name="Sykes S."/>
            <person name="Wortman J."/>
            <person name="Nusbaum C."/>
            <person name="Birren B."/>
        </authorList>
    </citation>
    <scope>NUCLEOTIDE SEQUENCE [LARGE SCALE GENOMIC DNA]</scope>
    <source>
        <strain evidence="3 4">VS20</strain>
    </source>
</reference>
<dbReference type="InterPro" id="IPR029030">
    <property type="entry name" value="Caspase-like_dom_sf"/>
</dbReference>
<dbReference type="Proteomes" id="UP000030762">
    <property type="component" value="Unassembled WGS sequence"/>
</dbReference>
<evidence type="ECO:0000313" key="3">
    <source>
        <dbReference type="EMBL" id="EQC28810.1"/>
    </source>
</evidence>
<dbReference type="InParanoid" id="T0Q5U2"/>
<dbReference type="RefSeq" id="XP_008617805.1">
    <property type="nucleotide sequence ID" value="XM_008619583.1"/>
</dbReference>
<dbReference type="PANTHER" id="PTHR48104:SF30">
    <property type="entry name" value="METACASPASE-1"/>
    <property type="match status" value="1"/>
</dbReference>